<keyword evidence="5" id="KW-0119">Carbohydrate metabolism</keyword>
<dbReference type="Gene3D" id="2.60.120.10">
    <property type="entry name" value="Jelly Rolls"/>
    <property type="match status" value="1"/>
</dbReference>
<evidence type="ECO:0000313" key="9">
    <source>
        <dbReference type="EMBL" id="OJI92819.1"/>
    </source>
</evidence>
<dbReference type="GO" id="GO:0047828">
    <property type="term" value="F:D-lyxose ketol-isomerase activity"/>
    <property type="evidence" value="ECO:0007669"/>
    <property type="project" value="UniProtKB-EC"/>
</dbReference>
<evidence type="ECO:0000256" key="6">
    <source>
        <dbReference type="ARBA" id="ARBA00044907"/>
    </source>
</evidence>
<evidence type="ECO:0000313" key="10">
    <source>
        <dbReference type="Proteomes" id="UP000184514"/>
    </source>
</evidence>
<keyword evidence="2" id="KW-0479">Metal-binding</keyword>
<reference evidence="9 10" key="1">
    <citation type="submission" date="2016-10" db="EMBL/GenBank/DDBJ databases">
        <title>Genome sequence of Planktotalea frisia SH6-1.</title>
        <authorList>
            <person name="Poehlein A."/>
            <person name="Bakenhus I."/>
            <person name="Voget S."/>
            <person name="Brinkhoff T."/>
            <person name="Simon M."/>
        </authorList>
    </citation>
    <scope>NUCLEOTIDE SEQUENCE [LARGE SCALE GENOMIC DNA]</scope>
    <source>
        <strain evidence="9 10">SH6-1</strain>
    </source>
</reference>
<accession>A0A1L9NUA3</accession>
<evidence type="ECO:0000256" key="1">
    <source>
        <dbReference type="ARBA" id="ARBA00001936"/>
    </source>
</evidence>
<dbReference type="AlphaFoldDB" id="A0A1L9NUA3"/>
<dbReference type="OrthoDB" id="27002at2"/>
<evidence type="ECO:0000256" key="7">
    <source>
        <dbReference type="ARBA" id="ARBA00044951"/>
    </source>
</evidence>
<dbReference type="Proteomes" id="UP000184514">
    <property type="component" value="Unassembled WGS sequence"/>
</dbReference>
<evidence type="ECO:0000256" key="2">
    <source>
        <dbReference type="ARBA" id="ARBA00022723"/>
    </source>
</evidence>
<name>A0A1L9NUA3_9RHOB</name>
<dbReference type="STRING" id="696762.PFRI_29850"/>
<evidence type="ECO:0000256" key="4">
    <source>
        <dbReference type="ARBA" id="ARBA00023235"/>
    </source>
</evidence>
<gene>
    <name evidence="9" type="ORF">PFRI_29850</name>
</gene>
<keyword evidence="10" id="KW-1185">Reference proteome</keyword>
<dbReference type="InterPro" id="IPR010864">
    <property type="entry name" value="D-lyxose_isomer"/>
</dbReference>
<evidence type="ECO:0000256" key="5">
    <source>
        <dbReference type="ARBA" id="ARBA00023277"/>
    </source>
</evidence>
<evidence type="ECO:0000256" key="3">
    <source>
        <dbReference type="ARBA" id="ARBA00023211"/>
    </source>
</evidence>
<dbReference type="InterPro" id="IPR014710">
    <property type="entry name" value="RmlC-like_jellyroll"/>
</dbReference>
<keyword evidence="3" id="KW-0464">Manganese</keyword>
<protein>
    <recommendedName>
        <fullName evidence="8">D-lyxose ketol-isomerase</fullName>
        <ecNumber evidence="8">5.3.1.15</ecNumber>
    </recommendedName>
</protein>
<dbReference type="RefSeq" id="WP_084649718.1">
    <property type="nucleotide sequence ID" value="NZ_JABBAN010000144.1"/>
</dbReference>
<dbReference type="EC" id="5.3.1.15" evidence="8"/>
<organism evidence="9 10">
    <name type="scientific">Planktotalea frisia</name>
    <dbReference type="NCBI Taxonomy" id="696762"/>
    <lineage>
        <taxon>Bacteria</taxon>
        <taxon>Pseudomonadati</taxon>
        <taxon>Pseudomonadota</taxon>
        <taxon>Alphaproteobacteria</taxon>
        <taxon>Rhodobacterales</taxon>
        <taxon>Paracoccaceae</taxon>
        <taxon>Planktotalea</taxon>
    </lineage>
</organism>
<comment type="catalytic activity">
    <reaction evidence="6">
        <text>D-lyxose = D-xylulose</text>
        <dbReference type="Rhea" id="RHEA:14201"/>
        <dbReference type="ChEBI" id="CHEBI:16789"/>
        <dbReference type="ChEBI" id="CHEBI:17140"/>
        <dbReference type="EC" id="5.3.1.15"/>
    </reaction>
</comment>
<sequence>MCYAEKLLVSEQDQLSLMGTHVLKVEGIINRGGTTLAVELFGSDDASNFASDRNGRVRWDKAGVACPYSRKFE</sequence>
<dbReference type="EMBL" id="MLCB01000166">
    <property type="protein sequence ID" value="OJI92819.1"/>
    <property type="molecule type" value="Genomic_DNA"/>
</dbReference>
<dbReference type="Pfam" id="PF07385">
    <property type="entry name" value="Lyx_isomer"/>
    <property type="match status" value="1"/>
</dbReference>
<dbReference type="GO" id="GO:0046872">
    <property type="term" value="F:metal ion binding"/>
    <property type="evidence" value="ECO:0007669"/>
    <property type="project" value="UniProtKB-KW"/>
</dbReference>
<keyword evidence="4" id="KW-0413">Isomerase</keyword>
<evidence type="ECO:0000256" key="8">
    <source>
        <dbReference type="ARBA" id="ARBA00044972"/>
    </source>
</evidence>
<comment type="cofactor">
    <cofactor evidence="1">
        <name>Mn(2+)</name>
        <dbReference type="ChEBI" id="CHEBI:29035"/>
    </cofactor>
</comment>
<comment type="similarity">
    <text evidence="7">Belongs to the D-lyxose ketol-isomerase family.</text>
</comment>
<proteinExistence type="inferred from homology"/>
<comment type="caution">
    <text evidence="9">The sequence shown here is derived from an EMBL/GenBank/DDBJ whole genome shotgun (WGS) entry which is preliminary data.</text>
</comment>